<protein>
    <submittedName>
        <fullName evidence="1">Uncharacterized protein</fullName>
    </submittedName>
</protein>
<evidence type="ECO:0000313" key="1">
    <source>
        <dbReference type="EMBL" id="WPB53982.1"/>
    </source>
</evidence>
<organism evidence="1 2">
    <name type="scientific">Metamycoplasma equirhinis</name>
    <dbReference type="NCBI Taxonomy" id="92402"/>
    <lineage>
        <taxon>Bacteria</taxon>
        <taxon>Bacillati</taxon>
        <taxon>Mycoplasmatota</taxon>
        <taxon>Mycoplasmoidales</taxon>
        <taxon>Metamycoplasmataceae</taxon>
        <taxon>Metamycoplasma</taxon>
    </lineage>
</organism>
<dbReference type="GeneID" id="94493279"/>
<name>A0ABZ0PB45_9BACT</name>
<dbReference type="EMBL" id="CP137845">
    <property type="protein sequence ID" value="WPB53982.1"/>
    <property type="molecule type" value="Genomic_DNA"/>
</dbReference>
<reference evidence="1" key="1">
    <citation type="submission" date="2023-11" db="EMBL/GenBank/DDBJ databases">
        <title>Completed genome sequence of Mycoplasma equirhinis type strain M432/72.</title>
        <authorList>
            <person name="Spergser J."/>
        </authorList>
    </citation>
    <scope>NUCLEOTIDE SEQUENCE [LARGE SCALE GENOMIC DNA]</scope>
    <source>
        <strain evidence="1">M432/72</strain>
    </source>
</reference>
<dbReference type="Proteomes" id="UP001303601">
    <property type="component" value="Chromosome"/>
</dbReference>
<sequence>MFILLGIGVSILLALIIKLGNQYRPSIYNYESYLAPSIIKKLKQKYNYKEFKEINEFTQALTQEKAIAGVGSDFQAAQLIINQKIQKIDFEKVFGKGIKNVDGTLSWEKLKKFYTPAVSKHLEAFDSLILSTLTKYENEGNLKKYRYYLIKDSDNKPIGYTTKADSLVSDHFYEYVLPYFVQDKGIAYNINKDTRPDLNIKLANQKLNDKNLKLSWEEIFTFLRKANYTHFGWTNAFVDNLMIGAMTSGANWEDKFTKVNNGTRIFDFNDANYKLAINSFVQFIENATNKSIKETKFNYLSGDGLDLLNHLIEPKSGRSDAAVMYNGDAIDAYYSKDNFSGVKEGKIRFIRPKDNYILMDNWIISKGLSEKDTAEFLKTLGESLYRKWKLEDIETNNSKEFTSKLTSNFFSEFVETLENGKINEHKTILTEHINQLSKMELEKLRGVFEKTNLSNHFASWKIPSILNESTSLDFKKWIINMFDNFINKAGQAENYEWLLVIRNYFSDLNIVLSDEIDDFFAESSIGEIKNFDYVSYTPAINYTFEFILNWYFRGDEISMSIFRQPEPDPVKNPTYKLYTYPIIDNNLRTKINTYFYEATKS</sequence>
<gene>
    <name evidence="1" type="ORF">R9B83_00170</name>
</gene>
<evidence type="ECO:0000313" key="2">
    <source>
        <dbReference type="Proteomes" id="UP001303601"/>
    </source>
</evidence>
<accession>A0ABZ0PB45</accession>
<proteinExistence type="predicted"/>
<dbReference type="RefSeq" id="WP_318635536.1">
    <property type="nucleotide sequence ID" value="NZ_CP137845.1"/>
</dbReference>
<keyword evidence="2" id="KW-1185">Reference proteome</keyword>